<dbReference type="Pfam" id="PF00356">
    <property type="entry name" value="LacI"/>
    <property type="match status" value="1"/>
</dbReference>
<keyword evidence="3" id="KW-0804">Transcription</keyword>
<reference evidence="5" key="1">
    <citation type="submission" date="2019-08" db="EMBL/GenBank/DDBJ databases">
        <authorList>
            <person name="Kucharzyk K."/>
            <person name="Murdoch R.W."/>
            <person name="Higgins S."/>
            <person name="Loffler F."/>
        </authorList>
    </citation>
    <scope>NUCLEOTIDE SEQUENCE</scope>
</reference>
<dbReference type="InterPro" id="IPR010982">
    <property type="entry name" value="Lambda_DNA-bd_dom_sf"/>
</dbReference>
<dbReference type="EMBL" id="VSSQ01000055">
    <property type="protein sequence ID" value="MPL70817.1"/>
    <property type="molecule type" value="Genomic_DNA"/>
</dbReference>
<dbReference type="PROSITE" id="PS50932">
    <property type="entry name" value="HTH_LACI_2"/>
    <property type="match status" value="1"/>
</dbReference>
<dbReference type="PANTHER" id="PTHR30146:SF109">
    <property type="entry name" value="HTH-TYPE TRANSCRIPTIONAL REGULATOR GALS"/>
    <property type="match status" value="1"/>
</dbReference>
<dbReference type="SMART" id="SM00354">
    <property type="entry name" value="HTH_LACI"/>
    <property type="match status" value="1"/>
</dbReference>
<evidence type="ECO:0000256" key="2">
    <source>
        <dbReference type="ARBA" id="ARBA00023125"/>
    </source>
</evidence>
<evidence type="ECO:0000313" key="5">
    <source>
        <dbReference type="EMBL" id="MPL70817.1"/>
    </source>
</evidence>
<dbReference type="PANTHER" id="PTHR30146">
    <property type="entry name" value="LACI-RELATED TRANSCRIPTIONAL REPRESSOR"/>
    <property type="match status" value="1"/>
</dbReference>
<dbReference type="Gene3D" id="1.10.260.40">
    <property type="entry name" value="lambda repressor-like DNA-binding domains"/>
    <property type="match status" value="1"/>
</dbReference>
<organism evidence="5">
    <name type="scientific">bioreactor metagenome</name>
    <dbReference type="NCBI Taxonomy" id="1076179"/>
    <lineage>
        <taxon>unclassified sequences</taxon>
        <taxon>metagenomes</taxon>
        <taxon>ecological metagenomes</taxon>
    </lineage>
</organism>
<keyword evidence="2" id="KW-0238">DNA-binding</keyword>
<dbReference type="GO" id="GO:0000976">
    <property type="term" value="F:transcription cis-regulatory region binding"/>
    <property type="evidence" value="ECO:0007669"/>
    <property type="project" value="TreeGrafter"/>
</dbReference>
<dbReference type="Gene3D" id="3.40.50.2300">
    <property type="match status" value="2"/>
</dbReference>
<evidence type="ECO:0000256" key="1">
    <source>
        <dbReference type="ARBA" id="ARBA00023015"/>
    </source>
</evidence>
<dbReference type="CDD" id="cd06267">
    <property type="entry name" value="PBP1_LacI_sugar_binding-like"/>
    <property type="match status" value="1"/>
</dbReference>
<dbReference type="AlphaFoldDB" id="A0A644TWK7"/>
<sequence length="361" mass="39972">MKKKTNPTLKQIAELSGFSQASVSMILNKKTGASFSQETIRLVMAAAEQLGYSKVKNPSLKIPLTGKSIVAVLCPNITNPYYSTLVQSIEQSAFQKNFQIITLNTYRSPDIEARNLEALQEYRISGIIYAMPPQAPLALEKASKQIPIVLMGDKGAVFNIDTVEMDNYGAGVLIAKHLIELGHKHVAYVSTTLDAANNMRIRRLKGLEETFRSECPGSSVLVLSRNIVPNEELNDLFIEHHIGYDFAKEGLKDRKITAFVAVNDMVAYGVIDAVVAEKFQIPRDYSVCGFDNIFPSRLSPIALTTVDNFIIDKGRNAFDILYGRMSGVIDSQLVPHTITRVEYSPRLVVRGSTARAREISI</sequence>
<dbReference type="SUPFAM" id="SSF53822">
    <property type="entry name" value="Periplasmic binding protein-like I"/>
    <property type="match status" value="1"/>
</dbReference>
<dbReference type="InterPro" id="IPR028082">
    <property type="entry name" value="Peripla_BP_I"/>
</dbReference>
<gene>
    <name evidence="5" type="primary">degA_1</name>
    <name evidence="5" type="ORF">SDC9_16579</name>
</gene>
<evidence type="ECO:0000256" key="3">
    <source>
        <dbReference type="ARBA" id="ARBA00023163"/>
    </source>
</evidence>
<proteinExistence type="predicted"/>
<name>A0A644TWK7_9ZZZZ</name>
<dbReference type="Pfam" id="PF00532">
    <property type="entry name" value="Peripla_BP_1"/>
    <property type="match status" value="1"/>
</dbReference>
<evidence type="ECO:0000259" key="4">
    <source>
        <dbReference type="PROSITE" id="PS50932"/>
    </source>
</evidence>
<comment type="caution">
    <text evidence="5">The sequence shown here is derived from an EMBL/GenBank/DDBJ whole genome shotgun (WGS) entry which is preliminary data.</text>
</comment>
<dbReference type="SUPFAM" id="SSF47413">
    <property type="entry name" value="lambda repressor-like DNA-binding domains"/>
    <property type="match status" value="1"/>
</dbReference>
<dbReference type="InterPro" id="IPR001761">
    <property type="entry name" value="Peripla_BP/Lac1_sug-bd_dom"/>
</dbReference>
<dbReference type="InterPro" id="IPR000843">
    <property type="entry name" value="HTH_LacI"/>
</dbReference>
<protein>
    <submittedName>
        <fullName evidence="5">HTH-type transcriptional regulator DegA</fullName>
    </submittedName>
</protein>
<keyword evidence="1" id="KW-0805">Transcription regulation</keyword>
<feature type="domain" description="HTH lacI-type" evidence="4">
    <location>
        <begin position="7"/>
        <end position="62"/>
    </location>
</feature>
<accession>A0A644TWK7</accession>
<dbReference type="GO" id="GO:0003700">
    <property type="term" value="F:DNA-binding transcription factor activity"/>
    <property type="evidence" value="ECO:0007669"/>
    <property type="project" value="TreeGrafter"/>
</dbReference>